<name>A0ABN3HRV0_9ACTN</name>
<keyword evidence="1" id="KW-0812">Transmembrane</keyword>
<evidence type="ECO:0000313" key="2">
    <source>
        <dbReference type="EMBL" id="GAA2385647.1"/>
    </source>
</evidence>
<sequence>MDDARDRRVRRAEATGGAVTGLLAIASCAGHATKADLPWWAVLAVAVSTAALVGWTGAHLGGRCGGRDEAASEPGEKPLGACAITGYPPLDVHEGTVCGCGRVDLRDHAVHPREGASGRGAAW</sequence>
<evidence type="ECO:0000256" key="1">
    <source>
        <dbReference type="SAM" id="Phobius"/>
    </source>
</evidence>
<keyword evidence="3" id="KW-1185">Reference proteome</keyword>
<proteinExistence type="predicted"/>
<feature type="transmembrane region" description="Helical" evidence="1">
    <location>
        <begin position="39"/>
        <end position="58"/>
    </location>
</feature>
<evidence type="ECO:0000313" key="3">
    <source>
        <dbReference type="Proteomes" id="UP001499986"/>
    </source>
</evidence>
<gene>
    <name evidence="2" type="ORF">GCM10010255_10940</name>
</gene>
<feature type="transmembrane region" description="Helical" evidence="1">
    <location>
        <begin position="12"/>
        <end position="33"/>
    </location>
</feature>
<protein>
    <submittedName>
        <fullName evidence="2">Uncharacterized protein</fullName>
    </submittedName>
</protein>
<organism evidence="2 3">
    <name type="scientific">Streptomyces coeruleofuscus</name>
    <dbReference type="NCBI Taxonomy" id="66879"/>
    <lineage>
        <taxon>Bacteria</taxon>
        <taxon>Bacillati</taxon>
        <taxon>Actinomycetota</taxon>
        <taxon>Actinomycetes</taxon>
        <taxon>Kitasatosporales</taxon>
        <taxon>Streptomycetaceae</taxon>
        <taxon>Streptomyces</taxon>
    </lineage>
</organism>
<accession>A0ABN3HRV0</accession>
<dbReference type="EMBL" id="BAAASE010000001">
    <property type="protein sequence ID" value="GAA2385647.1"/>
    <property type="molecule type" value="Genomic_DNA"/>
</dbReference>
<keyword evidence="1" id="KW-0472">Membrane</keyword>
<dbReference type="PROSITE" id="PS51257">
    <property type="entry name" value="PROKAR_LIPOPROTEIN"/>
    <property type="match status" value="1"/>
</dbReference>
<reference evidence="2 3" key="1">
    <citation type="journal article" date="2019" name="Int. J. Syst. Evol. Microbiol.">
        <title>The Global Catalogue of Microorganisms (GCM) 10K type strain sequencing project: providing services to taxonomists for standard genome sequencing and annotation.</title>
        <authorList>
            <consortium name="The Broad Institute Genomics Platform"/>
            <consortium name="The Broad Institute Genome Sequencing Center for Infectious Disease"/>
            <person name="Wu L."/>
            <person name="Ma J."/>
        </authorList>
    </citation>
    <scope>NUCLEOTIDE SEQUENCE [LARGE SCALE GENOMIC DNA]</scope>
    <source>
        <strain evidence="2 3">JCM 4358</strain>
    </source>
</reference>
<keyword evidence="1" id="KW-1133">Transmembrane helix</keyword>
<dbReference type="Proteomes" id="UP001499986">
    <property type="component" value="Unassembled WGS sequence"/>
</dbReference>
<comment type="caution">
    <text evidence="2">The sequence shown here is derived from an EMBL/GenBank/DDBJ whole genome shotgun (WGS) entry which is preliminary data.</text>
</comment>